<sequence length="940" mass="106949">MLSPYKKISIVLITIILLQLIPYQAFGLEALTPHPTYNGLENGEKLYQNIQFNDIENHWGKTAIQEAAALSLMTAAANQQFQPNNSLSRLEGLTTLVKAMGLEEEAQRLGEQQAPANQRNIVILSTADHWGKGYLQVALQNGIVTPQEANQITNLTPQQIENLQEQVDDRMTAYEDRDLTPAELTNLQNQIRDQLETRATWGQPVSRQQMAAWMARALNLEGLYANNMLKINQFNDRTQIDTEKLPLVEAILQKEIMSGTSDTNFSPRQSVTRGEMARMITKVQEELLETRGLIKKEGEILSIEDLQHEGAGKKVFTINNDDNSKNLIVTGIFKDGTRTSKHDFPVQKQGTLGLSNTLRKGDWIRYYINQNNEVIYGAVDTQPMTELEGFIETIDTANQQLIMTDFQNKRHILQTQPAAKIQINGKDTSLADLLYGMEVAVTLKNNKITDIQGYLEEDPDRHGYIPPGTRVKVGDVLFISSDTVEINHGGNRERYKITTNTRILRSERPANLFEIKTGDRVMLFFDDIYSPDIATIRVEDHERHLDGIYRGQIEQIDQRNKEVILKNVYTYQQGKWTKYSQDQVKLKAEGDLLYEGSTKVSLKDLSSRKDQEAYVAVENSYGVPRIAKLLLKQGSSTLHQSTISDIQYGTSRMVVDNVGFTFHEGTIVVQNNRLVDMLNLDLKQTVHVVGDVARGNRNASFVSIEYTGMLEERIDQTRLVIYRGTVADIYDYGITLGRLGYRLDYLKLEDNQWTETSGRRRLTLSEDTFIFDSELKKEIESTYFIDTRFIDPEDIEDRELRRRIENNFYLGKGAYFVVRETDMDGETYEEVLALNLTPKAIHEGGKLHIEHSAIGEIGDINIDNETITLNNVKLWNSLNKRWETSRTGETISTDRAVILLNDTPINKDELHKLRSKAKAYVVKSKNVSTGDDAYVIIVEQ</sequence>
<dbReference type="AlphaFoldDB" id="A0A239EII3"/>
<accession>A0A239EII3</accession>
<protein>
    <submittedName>
        <fullName evidence="3">S-layer homology domain-containing protein</fullName>
    </submittedName>
</protein>
<feature type="domain" description="SLH" evidence="2">
    <location>
        <begin position="231"/>
        <end position="294"/>
    </location>
</feature>
<evidence type="ECO:0000313" key="4">
    <source>
        <dbReference type="Proteomes" id="UP000198304"/>
    </source>
</evidence>
<dbReference type="InterPro" id="IPR001119">
    <property type="entry name" value="SLH_dom"/>
</dbReference>
<dbReference type="PROSITE" id="PS51272">
    <property type="entry name" value="SLH"/>
    <property type="match status" value="2"/>
</dbReference>
<dbReference type="OrthoDB" id="1703838at2"/>
<evidence type="ECO:0000259" key="2">
    <source>
        <dbReference type="PROSITE" id="PS51272"/>
    </source>
</evidence>
<feature type="domain" description="SLH" evidence="2">
    <location>
        <begin position="47"/>
        <end position="110"/>
    </location>
</feature>
<evidence type="ECO:0000256" key="1">
    <source>
        <dbReference type="ARBA" id="ARBA00022737"/>
    </source>
</evidence>
<organism evidence="3 4">
    <name type="scientific">Anaerovirgula multivorans</name>
    <dbReference type="NCBI Taxonomy" id="312168"/>
    <lineage>
        <taxon>Bacteria</taxon>
        <taxon>Bacillati</taxon>
        <taxon>Bacillota</taxon>
        <taxon>Clostridia</taxon>
        <taxon>Peptostreptococcales</taxon>
        <taxon>Natronincolaceae</taxon>
        <taxon>Anaerovirgula</taxon>
    </lineage>
</organism>
<keyword evidence="1" id="KW-0677">Repeat</keyword>
<evidence type="ECO:0000313" key="3">
    <source>
        <dbReference type="EMBL" id="SNS44078.1"/>
    </source>
</evidence>
<dbReference type="RefSeq" id="WP_089283080.1">
    <property type="nucleotide sequence ID" value="NZ_FZOJ01000010.1"/>
</dbReference>
<dbReference type="Proteomes" id="UP000198304">
    <property type="component" value="Unassembled WGS sequence"/>
</dbReference>
<gene>
    <name evidence="3" type="ORF">SAMN05446037_101038</name>
</gene>
<keyword evidence="4" id="KW-1185">Reference proteome</keyword>
<dbReference type="Pfam" id="PF00395">
    <property type="entry name" value="SLH"/>
    <property type="match status" value="2"/>
</dbReference>
<proteinExistence type="predicted"/>
<reference evidence="3 4" key="1">
    <citation type="submission" date="2017-06" db="EMBL/GenBank/DDBJ databases">
        <authorList>
            <person name="Kim H.J."/>
            <person name="Triplett B.A."/>
        </authorList>
    </citation>
    <scope>NUCLEOTIDE SEQUENCE [LARGE SCALE GENOMIC DNA]</scope>
    <source>
        <strain evidence="3 4">SCA</strain>
    </source>
</reference>
<dbReference type="EMBL" id="FZOJ01000010">
    <property type="protein sequence ID" value="SNS44078.1"/>
    <property type="molecule type" value="Genomic_DNA"/>
</dbReference>
<name>A0A239EII3_9FIRM</name>